<protein>
    <recommendedName>
        <fullName evidence="3">Rieske domain-containing protein</fullName>
    </recommendedName>
</protein>
<dbReference type="PANTHER" id="PTHR43456">
    <property type="entry name" value="RIESKE (2FE-2S) DOMAIN-CONTAINING PROTEIN"/>
    <property type="match status" value="1"/>
</dbReference>
<evidence type="ECO:0008006" key="3">
    <source>
        <dbReference type="Google" id="ProtNLM"/>
    </source>
</evidence>
<dbReference type="PANTHER" id="PTHR43456:SF2">
    <property type="entry name" value="RIESKE (2FE-2S) DOMAIN-CONTAINING PROTEIN"/>
    <property type="match status" value="1"/>
</dbReference>
<accession>A0A9D4A8W2</accession>
<organism evidence="1 2">
    <name type="scientific">Gossypium stocksii</name>
    <dbReference type="NCBI Taxonomy" id="47602"/>
    <lineage>
        <taxon>Eukaryota</taxon>
        <taxon>Viridiplantae</taxon>
        <taxon>Streptophyta</taxon>
        <taxon>Embryophyta</taxon>
        <taxon>Tracheophyta</taxon>
        <taxon>Spermatophyta</taxon>
        <taxon>Magnoliopsida</taxon>
        <taxon>eudicotyledons</taxon>
        <taxon>Gunneridae</taxon>
        <taxon>Pentapetalae</taxon>
        <taxon>rosids</taxon>
        <taxon>malvids</taxon>
        <taxon>Malvales</taxon>
        <taxon>Malvaceae</taxon>
        <taxon>Malvoideae</taxon>
        <taxon>Gossypium</taxon>
    </lineage>
</organism>
<reference evidence="1 2" key="1">
    <citation type="journal article" date="2021" name="Plant Biotechnol. J.">
        <title>Multi-omics assisted identification of the key and species-specific regulatory components of drought-tolerant mechanisms in Gossypium stocksii.</title>
        <authorList>
            <person name="Yu D."/>
            <person name="Ke L."/>
            <person name="Zhang D."/>
            <person name="Wu Y."/>
            <person name="Sun Y."/>
            <person name="Mei J."/>
            <person name="Sun J."/>
            <person name="Sun Y."/>
        </authorList>
    </citation>
    <scope>NUCLEOTIDE SEQUENCE [LARGE SCALE GENOMIC DNA]</scope>
    <source>
        <strain evidence="2">cv. E1</strain>
        <tissue evidence="1">Leaf</tissue>
    </source>
</reference>
<comment type="caution">
    <text evidence="1">The sequence shown here is derived from an EMBL/GenBank/DDBJ whole genome shotgun (WGS) entry which is preliminary data.</text>
</comment>
<evidence type="ECO:0000313" key="1">
    <source>
        <dbReference type="EMBL" id="KAH1096367.1"/>
    </source>
</evidence>
<dbReference type="OrthoDB" id="1910064at2759"/>
<gene>
    <name evidence="1" type="ORF">J1N35_013288</name>
</gene>
<name>A0A9D4A8W2_9ROSI</name>
<dbReference type="AlphaFoldDB" id="A0A9D4A8W2"/>
<dbReference type="EMBL" id="JAIQCV010000005">
    <property type="protein sequence ID" value="KAH1096367.1"/>
    <property type="molecule type" value="Genomic_DNA"/>
</dbReference>
<proteinExistence type="predicted"/>
<sequence length="139" mass="15473">MQETKISLCDWMSGNETWQMTPKCDGTSQSGCKEADDSCLPFPKTGSQQSFVSMKFGSPMPILVYRRKKRWGCNSSASAIGSEAVKWEEECTAFVCSLPYFQSLAAVNTHLDGCIVCPTTDGMFDLRTGVIKEWYPKNN</sequence>
<evidence type="ECO:0000313" key="2">
    <source>
        <dbReference type="Proteomes" id="UP000828251"/>
    </source>
</evidence>
<keyword evidence="2" id="KW-1185">Reference proteome</keyword>
<dbReference type="Proteomes" id="UP000828251">
    <property type="component" value="Unassembled WGS sequence"/>
</dbReference>